<dbReference type="Proteomes" id="UP000532373">
    <property type="component" value="Unassembled WGS sequence"/>
</dbReference>
<accession>A0A8E2BFG1</accession>
<organism evidence="1 2">
    <name type="scientific">Aminobacter carboxidus</name>
    <dbReference type="NCBI Taxonomy" id="376165"/>
    <lineage>
        <taxon>Bacteria</taxon>
        <taxon>Pseudomonadati</taxon>
        <taxon>Pseudomonadota</taxon>
        <taxon>Alphaproteobacteria</taxon>
        <taxon>Hyphomicrobiales</taxon>
        <taxon>Phyllobacteriaceae</taxon>
        <taxon>Aminobacter</taxon>
    </lineage>
</organism>
<evidence type="ECO:0000313" key="1">
    <source>
        <dbReference type="EMBL" id="MBB6469434.1"/>
    </source>
</evidence>
<gene>
    <name evidence="1" type="ORF">HNQ96_005324</name>
</gene>
<name>A0A8E2BFG1_9HYPH</name>
<comment type="caution">
    <text evidence="1">The sequence shown here is derived from an EMBL/GenBank/DDBJ whole genome shotgun (WGS) entry which is preliminary data.</text>
</comment>
<dbReference type="EMBL" id="JACHGI010000016">
    <property type="protein sequence ID" value="MBB6469434.1"/>
    <property type="molecule type" value="Genomic_DNA"/>
</dbReference>
<reference evidence="1 2" key="1">
    <citation type="submission" date="2020-08" db="EMBL/GenBank/DDBJ databases">
        <title>Genomic Encyclopedia of Type Strains, Phase IV (KMG-IV): sequencing the most valuable type-strain genomes for metagenomic binning, comparative biology and taxonomic classification.</title>
        <authorList>
            <person name="Goeker M."/>
        </authorList>
    </citation>
    <scope>NUCLEOTIDE SEQUENCE [LARGE SCALE GENOMIC DNA]</scope>
    <source>
        <strain evidence="1 2">DSM 17454</strain>
    </source>
</reference>
<dbReference type="AlphaFoldDB" id="A0A8E2BFG1"/>
<dbReference type="RefSeq" id="WP_210322474.1">
    <property type="nucleotide sequence ID" value="NZ_JACHGI010000016.1"/>
</dbReference>
<sequence length="99" mass="11608">MTVLQAVRRWLEKRKALRRRWRRDAQVLILLDKGTAYYEAQRRAARSRVRGDAREFAHWAKVAAEIARIAPEAEMDIDVVRAVVDDELDRLRPGSARRI</sequence>
<proteinExistence type="predicted"/>
<protein>
    <submittedName>
        <fullName evidence="1">Uncharacterized protein</fullName>
    </submittedName>
</protein>
<evidence type="ECO:0000313" key="2">
    <source>
        <dbReference type="Proteomes" id="UP000532373"/>
    </source>
</evidence>